<proteinExistence type="inferred from homology"/>
<comment type="caution">
    <text evidence="5">The sequence shown here is derived from an EMBL/GenBank/DDBJ whole genome shotgun (WGS) entry which is preliminary data.</text>
</comment>
<dbReference type="GO" id="GO:0006396">
    <property type="term" value="P:RNA processing"/>
    <property type="evidence" value="ECO:0007669"/>
    <property type="project" value="InterPro"/>
</dbReference>
<comment type="similarity">
    <text evidence="1">Belongs to the class IV-like SAM-binding methyltransferase superfamily. RNA methyltransferase TrmH family.</text>
</comment>
<evidence type="ECO:0000256" key="1">
    <source>
        <dbReference type="ARBA" id="ARBA00007228"/>
    </source>
</evidence>
<dbReference type="SUPFAM" id="SSF75217">
    <property type="entry name" value="alpha/beta knot"/>
    <property type="match status" value="1"/>
</dbReference>
<dbReference type="OrthoDB" id="9794400at2"/>
<dbReference type="PANTHER" id="PTHR43191:SF2">
    <property type="entry name" value="RRNA METHYLTRANSFERASE 3, MITOCHONDRIAL"/>
    <property type="match status" value="1"/>
</dbReference>
<keyword evidence="6" id="KW-1185">Reference proteome</keyword>
<dbReference type="PANTHER" id="PTHR43191">
    <property type="entry name" value="RRNA METHYLTRANSFERASE 3"/>
    <property type="match status" value="1"/>
</dbReference>
<reference evidence="5 6" key="1">
    <citation type="journal article" date="2017" name="BMC Genomics">
        <title>Comparative genomic and phylogenomic analyses of the Bifidobacteriaceae family.</title>
        <authorList>
            <person name="Lugli G.A."/>
            <person name="Milani C."/>
            <person name="Turroni F."/>
            <person name="Duranti S."/>
            <person name="Mancabelli L."/>
            <person name="Mangifesta M."/>
            <person name="Ferrario C."/>
            <person name="Modesto M."/>
            <person name="Mattarelli P."/>
            <person name="Jiri K."/>
            <person name="van Sinderen D."/>
            <person name="Ventura M."/>
        </authorList>
    </citation>
    <scope>NUCLEOTIDE SEQUENCE [LARGE SCALE GENOMIC DNA]</scope>
    <source>
        <strain evidence="5 6">LMG 21773</strain>
    </source>
</reference>
<dbReference type="GO" id="GO:0032259">
    <property type="term" value="P:methylation"/>
    <property type="evidence" value="ECO:0007669"/>
    <property type="project" value="UniProtKB-KW"/>
</dbReference>
<dbReference type="CDD" id="cd18095">
    <property type="entry name" value="SpoU-like_rRNA-MTase"/>
    <property type="match status" value="1"/>
</dbReference>
<keyword evidence="3 5" id="KW-0808">Transferase</keyword>
<dbReference type="Pfam" id="PF22435">
    <property type="entry name" value="MRM3-like_sub_bind"/>
    <property type="match status" value="1"/>
</dbReference>
<dbReference type="InterPro" id="IPR001537">
    <property type="entry name" value="SpoU_MeTrfase"/>
</dbReference>
<protein>
    <submittedName>
        <fullName evidence="5">rRNA methyltransferase</fullName>
    </submittedName>
</protein>
<dbReference type="InterPro" id="IPR051259">
    <property type="entry name" value="rRNA_Methyltransferase"/>
</dbReference>
<evidence type="ECO:0000256" key="2">
    <source>
        <dbReference type="ARBA" id="ARBA00022603"/>
    </source>
</evidence>
<dbReference type="Pfam" id="PF00588">
    <property type="entry name" value="SpoU_methylase"/>
    <property type="match status" value="1"/>
</dbReference>
<dbReference type="InterPro" id="IPR053888">
    <property type="entry name" value="MRM3-like_sub_bind"/>
</dbReference>
<dbReference type="Gene3D" id="3.40.1280.10">
    <property type="match status" value="1"/>
</dbReference>
<evidence type="ECO:0000259" key="4">
    <source>
        <dbReference type="SMART" id="SM00967"/>
    </source>
</evidence>
<dbReference type="GO" id="GO:0008173">
    <property type="term" value="F:RNA methyltransferase activity"/>
    <property type="evidence" value="ECO:0007669"/>
    <property type="project" value="InterPro"/>
</dbReference>
<dbReference type="Proteomes" id="UP000228976">
    <property type="component" value="Unassembled WGS sequence"/>
</dbReference>
<accession>A0A261F9I7</accession>
<dbReference type="EMBL" id="MWWU01000002">
    <property type="protein sequence ID" value="OZG55811.1"/>
    <property type="molecule type" value="Genomic_DNA"/>
</dbReference>
<dbReference type="GO" id="GO:0003723">
    <property type="term" value="F:RNA binding"/>
    <property type="evidence" value="ECO:0007669"/>
    <property type="project" value="InterPro"/>
</dbReference>
<keyword evidence="2 5" id="KW-0489">Methyltransferase</keyword>
<name>A0A261F9I7_9BIFI</name>
<dbReference type="InterPro" id="IPR029064">
    <property type="entry name" value="Ribosomal_eL30-like_sf"/>
</dbReference>
<dbReference type="SUPFAM" id="SSF55315">
    <property type="entry name" value="L30e-like"/>
    <property type="match status" value="1"/>
</dbReference>
<gene>
    <name evidence="5" type="ORF">AEAE_0299</name>
</gene>
<feature type="domain" description="RNA 2-O ribose methyltransferase substrate binding" evidence="4">
    <location>
        <begin position="35"/>
        <end position="109"/>
    </location>
</feature>
<evidence type="ECO:0000256" key="3">
    <source>
        <dbReference type="ARBA" id="ARBA00022679"/>
    </source>
</evidence>
<dbReference type="Gene3D" id="3.30.1330.30">
    <property type="match status" value="1"/>
</dbReference>
<evidence type="ECO:0000313" key="5">
    <source>
        <dbReference type="EMBL" id="OZG55811.1"/>
    </source>
</evidence>
<dbReference type="InterPro" id="IPR013123">
    <property type="entry name" value="SpoU_subst-bd"/>
</dbReference>
<sequence length="307" mass="33416">MPFSQQFMDNPKADRVKRVASLRQASVRRRLGLFLVEGPQAVREAVAYMPERVHDVYIDTSHNPHDDIISSALEAANPIYLHHVSTKVMEAISPDAQSIAAVVSSEGLIRTLDDIDLNPLNTEFSEIGSTSSDNPEKNYQPQTDLIVACWQARDPGNEGTLIRTADASGCRAIILVDDSAHPLNPKVVRSSAGSLFHIPVIQASTEEFFAWAEKHSLPIWAADIHGTQEHAPYDLVTVLADRNSGLVKPAATPIMLFGNEARGLPTEIVERAGRAVMIPLYGSAESLNLAMSGAVMMYSIAMAQHQG</sequence>
<dbReference type="SMART" id="SM00967">
    <property type="entry name" value="SpoU_sub_bind"/>
    <property type="match status" value="1"/>
</dbReference>
<organism evidence="5 6">
    <name type="scientific">Aeriscardovia aeriphila</name>
    <dbReference type="NCBI Taxonomy" id="218139"/>
    <lineage>
        <taxon>Bacteria</taxon>
        <taxon>Bacillati</taxon>
        <taxon>Actinomycetota</taxon>
        <taxon>Actinomycetes</taxon>
        <taxon>Bifidobacteriales</taxon>
        <taxon>Bifidobacteriaceae</taxon>
        <taxon>Aeriscardovia</taxon>
    </lineage>
</organism>
<dbReference type="AlphaFoldDB" id="A0A261F9I7"/>
<dbReference type="InterPro" id="IPR029026">
    <property type="entry name" value="tRNA_m1G_MTases_N"/>
</dbReference>
<evidence type="ECO:0000313" key="6">
    <source>
        <dbReference type="Proteomes" id="UP000228976"/>
    </source>
</evidence>
<dbReference type="GO" id="GO:0005737">
    <property type="term" value="C:cytoplasm"/>
    <property type="evidence" value="ECO:0007669"/>
    <property type="project" value="UniProtKB-ARBA"/>
</dbReference>
<dbReference type="RefSeq" id="WP_094689425.1">
    <property type="nucleotide sequence ID" value="NZ_JACBYZ010000001.1"/>
</dbReference>
<dbReference type="InterPro" id="IPR029028">
    <property type="entry name" value="Alpha/beta_knot_MTases"/>
</dbReference>